<dbReference type="InterPro" id="IPR021508">
    <property type="entry name" value="Gp17-like"/>
</dbReference>
<sequence>MIAGIQIYEALHLLFANDLRLADKTHYADKTRYALKPTAGRIYPDMLTEHDDKTIPYVVYQNISTVPEVTLDGVTGHEWVRMQIDVYHNDKYQAVLLANRVVQKINDNIQPSIYSARQSLREGNLFRESIDYEFWQTAPTTEDEME</sequence>
<dbReference type="OrthoDB" id="6647807at2"/>
<proteinExistence type="predicted"/>
<name>A0A1R4EFB9_9GAMM</name>
<organism evidence="1 2">
    <name type="scientific">Psychrobacter pasteurii</name>
    <dbReference type="NCBI Taxonomy" id="1945520"/>
    <lineage>
        <taxon>Bacteria</taxon>
        <taxon>Pseudomonadati</taxon>
        <taxon>Pseudomonadota</taxon>
        <taxon>Gammaproteobacteria</taxon>
        <taxon>Moraxellales</taxon>
        <taxon>Moraxellaceae</taxon>
        <taxon>Psychrobacter</taxon>
    </lineage>
</organism>
<dbReference type="Proteomes" id="UP000188169">
    <property type="component" value="Unassembled WGS sequence"/>
</dbReference>
<protein>
    <recommendedName>
        <fullName evidence="3">DUF3168 domain-containing protein</fullName>
    </recommendedName>
</protein>
<evidence type="ECO:0008006" key="3">
    <source>
        <dbReference type="Google" id="ProtNLM"/>
    </source>
</evidence>
<gene>
    <name evidence="1" type="ORF">A1019T_01149</name>
</gene>
<dbReference type="AlphaFoldDB" id="A0A1R4EFB9"/>
<dbReference type="STRING" id="1945520.A1019T_01149"/>
<dbReference type="RefSeq" id="WP_077448578.1">
    <property type="nucleotide sequence ID" value="NZ_FUGD01000075.1"/>
</dbReference>
<dbReference type="Pfam" id="PF11367">
    <property type="entry name" value="Tail_completion_gp17"/>
    <property type="match status" value="1"/>
</dbReference>
<reference evidence="2" key="1">
    <citation type="submission" date="2017-02" db="EMBL/GenBank/DDBJ databases">
        <authorList>
            <person name="Mornico D."/>
        </authorList>
    </citation>
    <scope>NUCLEOTIDE SEQUENCE [LARGE SCALE GENOMIC DNA]</scope>
</reference>
<evidence type="ECO:0000313" key="2">
    <source>
        <dbReference type="Proteomes" id="UP000188169"/>
    </source>
</evidence>
<accession>A0A1R4EFB9</accession>
<keyword evidence="2" id="KW-1185">Reference proteome</keyword>
<dbReference type="EMBL" id="FUGD01000075">
    <property type="protein sequence ID" value="SJM37178.1"/>
    <property type="molecule type" value="Genomic_DNA"/>
</dbReference>
<evidence type="ECO:0000313" key="1">
    <source>
        <dbReference type="EMBL" id="SJM37178.1"/>
    </source>
</evidence>